<dbReference type="EMBL" id="VTEQ01000002">
    <property type="protein sequence ID" value="TYS54938.1"/>
    <property type="molecule type" value="Genomic_DNA"/>
</dbReference>
<proteinExistence type="predicted"/>
<protein>
    <submittedName>
        <fullName evidence="5">M20/M25/M40 family metallo-hydrolase</fullName>
    </submittedName>
</protein>
<dbReference type="GO" id="GO:0046872">
    <property type="term" value="F:metal ion binding"/>
    <property type="evidence" value="ECO:0007669"/>
    <property type="project" value="UniProtKB-KW"/>
</dbReference>
<dbReference type="PANTHER" id="PTHR42994">
    <property type="entry name" value="PEPTIDASE T"/>
    <property type="match status" value="1"/>
</dbReference>
<evidence type="ECO:0000259" key="4">
    <source>
        <dbReference type="Pfam" id="PF04389"/>
    </source>
</evidence>
<dbReference type="InterPro" id="IPR007484">
    <property type="entry name" value="Peptidase_M28"/>
</dbReference>
<comment type="cofactor">
    <cofactor evidence="1">
        <name>Zn(2+)</name>
        <dbReference type="ChEBI" id="CHEBI:29105"/>
    </cofactor>
</comment>
<dbReference type="SUPFAM" id="SSF53187">
    <property type="entry name" value="Zn-dependent exopeptidases"/>
    <property type="match status" value="1"/>
</dbReference>
<dbReference type="RefSeq" id="WP_148985005.1">
    <property type="nucleotide sequence ID" value="NZ_JBNILK010000003.1"/>
</dbReference>
<dbReference type="InterPro" id="IPR001261">
    <property type="entry name" value="ArgE/DapE_CS"/>
</dbReference>
<evidence type="ECO:0000256" key="1">
    <source>
        <dbReference type="ARBA" id="ARBA00001947"/>
    </source>
</evidence>
<dbReference type="GO" id="GO:0016787">
    <property type="term" value="F:hydrolase activity"/>
    <property type="evidence" value="ECO:0007669"/>
    <property type="project" value="UniProtKB-KW"/>
</dbReference>
<accession>A0A5D4RYL0</accession>
<dbReference type="AlphaFoldDB" id="A0A5D4RYL0"/>
<name>A0A5D4RYL0_9BACI</name>
<sequence>MTKTWNQLFIRHGWLVVELADGTFDFAQETDENRMFLQNSLKSVGVDHTFLGDRLTIFGPAVEEELFIEAINFRRRGIGEGLAYRNSRIADLDVYVAGVVRQLNRLGFKTVTSCDGHGMRRSLVVAQRLTEKDEAILSIVGFDRVRPSHRNGELKLECRERNTLLDVAERLAILDSDLLKKGPAHIQETFFQHRLEHLLEIPGDSGNESEVRVYVMEELSPLVDHLTVDHAGNILAERTYRNGNGPTILLNAHLDTVEPIEPGRNILKDGPIWSSSRGILGADDRAGVAILLELANMLHQTSCFSGKVKFIFTVQEECGLLGAREVSDHFLWGTDAAFVVDRRGTGDIVTSCGGTIPFCDPVYGNFLETLASGGGLEGWKAVQGGSSDTRIWASHGIQSVNLSVGYRDEHTEEESLDVSACYSTLQLLKTILQNGRQIRQVIRQINRPNILREAL</sequence>
<evidence type="ECO:0000256" key="3">
    <source>
        <dbReference type="ARBA" id="ARBA00022801"/>
    </source>
</evidence>
<comment type="caution">
    <text evidence="5">The sequence shown here is derived from an EMBL/GenBank/DDBJ whole genome shotgun (WGS) entry which is preliminary data.</text>
</comment>
<reference evidence="5 6" key="1">
    <citation type="submission" date="2019-08" db="EMBL/GenBank/DDBJ databases">
        <title>Bacillus genomes from the desert of Cuatro Cienegas, Coahuila.</title>
        <authorList>
            <person name="Olmedo-Alvarez G."/>
        </authorList>
    </citation>
    <scope>NUCLEOTIDE SEQUENCE [LARGE SCALE GENOMIC DNA]</scope>
    <source>
        <strain evidence="5 6">CH108_3D</strain>
    </source>
</reference>
<keyword evidence="2" id="KW-0479">Metal-binding</keyword>
<dbReference type="PANTHER" id="PTHR42994:SF2">
    <property type="entry name" value="PEPTIDASE"/>
    <property type="match status" value="1"/>
</dbReference>
<dbReference type="PROSITE" id="PS00758">
    <property type="entry name" value="ARGE_DAPE_CPG2_1"/>
    <property type="match status" value="1"/>
</dbReference>
<keyword evidence="3 5" id="KW-0378">Hydrolase</keyword>
<dbReference type="Proteomes" id="UP000322997">
    <property type="component" value="Unassembled WGS sequence"/>
</dbReference>
<organism evidence="5 6">
    <name type="scientific">Rossellomorea marisflavi</name>
    <dbReference type="NCBI Taxonomy" id="189381"/>
    <lineage>
        <taxon>Bacteria</taxon>
        <taxon>Bacillati</taxon>
        <taxon>Bacillota</taxon>
        <taxon>Bacilli</taxon>
        <taxon>Bacillales</taxon>
        <taxon>Bacillaceae</taxon>
        <taxon>Rossellomorea</taxon>
    </lineage>
</organism>
<evidence type="ECO:0000256" key="2">
    <source>
        <dbReference type="ARBA" id="ARBA00022723"/>
    </source>
</evidence>
<evidence type="ECO:0000313" key="5">
    <source>
        <dbReference type="EMBL" id="TYS54938.1"/>
    </source>
</evidence>
<evidence type="ECO:0000313" key="6">
    <source>
        <dbReference type="Proteomes" id="UP000322997"/>
    </source>
</evidence>
<dbReference type="Gene3D" id="3.40.630.10">
    <property type="entry name" value="Zn peptidases"/>
    <property type="match status" value="1"/>
</dbReference>
<gene>
    <name evidence="5" type="ORF">FZC83_08290</name>
</gene>
<dbReference type="Pfam" id="PF04389">
    <property type="entry name" value="Peptidase_M28"/>
    <property type="match status" value="1"/>
</dbReference>
<feature type="domain" description="Peptidase M28" evidence="4">
    <location>
        <begin position="233"/>
        <end position="402"/>
    </location>
</feature>